<dbReference type="OrthoDB" id="10396821at2759"/>
<gene>
    <name evidence="2" type="ORF">S7711_10539</name>
</gene>
<accession>A0A084AVY8</accession>
<organism evidence="2 3">
    <name type="scientific">Stachybotrys chartarum (strain CBS 109288 / IBT 7711)</name>
    <name type="common">Toxic black mold</name>
    <name type="synonym">Stilbospora chartarum</name>
    <dbReference type="NCBI Taxonomy" id="1280523"/>
    <lineage>
        <taxon>Eukaryota</taxon>
        <taxon>Fungi</taxon>
        <taxon>Dikarya</taxon>
        <taxon>Ascomycota</taxon>
        <taxon>Pezizomycotina</taxon>
        <taxon>Sordariomycetes</taxon>
        <taxon>Hypocreomycetidae</taxon>
        <taxon>Hypocreales</taxon>
        <taxon>Stachybotryaceae</taxon>
        <taxon>Stachybotrys</taxon>
    </lineage>
</organism>
<feature type="compositionally biased region" description="Low complexity" evidence="1">
    <location>
        <begin position="94"/>
        <end position="104"/>
    </location>
</feature>
<evidence type="ECO:0000256" key="1">
    <source>
        <dbReference type="SAM" id="MobiDB-lite"/>
    </source>
</evidence>
<dbReference type="AlphaFoldDB" id="A0A084AVY8"/>
<proteinExistence type="predicted"/>
<sequence length="122" mass="13125">MDKKWVSYGEDITSKKDSPWRTLVVESLHGPVIMRVNNETGQAVPYSVIQDAPQAKDVETPPAQTQESLSKNIPRKRTISSAQVTPRKAPARPPKALSFSSDASSSDEECAIEGAGEDEGGG</sequence>
<dbReference type="HOGENOM" id="CLU_2028248_0_0_1"/>
<reference evidence="2 3" key="1">
    <citation type="journal article" date="2014" name="BMC Genomics">
        <title>Comparative genome sequencing reveals chemotype-specific gene clusters in the toxigenic black mold Stachybotrys.</title>
        <authorList>
            <person name="Semeiks J."/>
            <person name="Borek D."/>
            <person name="Otwinowski Z."/>
            <person name="Grishin N.V."/>
        </authorList>
    </citation>
    <scope>NUCLEOTIDE SEQUENCE [LARGE SCALE GENOMIC DNA]</scope>
    <source>
        <strain evidence="3">CBS 109288 / IBT 7711</strain>
    </source>
</reference>
<dbReference type="EMBL" id="KL648525">
    <property type="protein sequence ID" value="KEY69467.1"/>
    <property type="molecule type" value="Genomic_DNA"/>
</dbReference>
<protein>
    <submittedName>
        <fullName evidence="2">Uncharacterized protein</fullName>
    </submittedName>
</protein>
<dbReference type="Proteomes" id="UP000028045">
    <property type="component" value="Unassembled WGS sequence"/>
</dbReference>
<name>A0A084AVY8_STACB</name>
<feature type="compositionally biased region" description="Acidic residues" evidence="1">
    <location>
        <begin position="105"/>
        <end position="122"/>
    </location>
</feature>
<keyword evidence="3" id="KW-1185">Reference proteome</keyword>
<feature type="compositionally biased region" description="Polar residues" evidence="1">
    <location>
        <begin position="62"/>
        <end position="71"/>
    </location>
</feature>
<evidence type="ECO:0000313" key="3">
    <source>
        <dbReference type="Proteomes" id="UP000028045"/>
    </source>
</evidence>
<evidence type="ECO:0000313" key="2">
    <source>
        <dbReference type="EMBL" id="KEY69467.1"/>
    </source>
</evidence>
<feature type="region of interest" description="Disordered" evidence="1">
    <location>
        <begin position="52"/>
        <end position="122"/>
    </location>
</feature>